<keyword evidence="1" id="KW-0812">Transmembrane</keyword>
<sequence>MKKTLQTEEILLTALSVFLMVHFTPGISFWLWIPLFLLPDLSMLGYLAGPRIGALSYNLFHHRGLAILIAAAGYWLNIPLLLTAGLLLLAHSSFDRMLGYGLKYEDDFKHTHLGMIGQAQERK</sequence>
<protein>
    <submittedName>
        <fullName evidence="2">Uncharacterized protein DUF4260</fullName>
    </submittedName>
</protein>
<gene>
    <name evidence="2" type="ORF">CLV59_106108</name>
</gene>
<evidence type="ECO:0000313" key="3">
    <source>
        <dbReference type="Proteomes" id="UP000249819"/>
    </source>
</evidence>
<feature type="transmembrane region" description="Helical" evidence="1">
    <location>
        <begin position="12"/>
        <end position="33"/>
    </location>
</feature>
<proteinExistence type="predicted"/>
<reference evidence="2 3" key="1">
    <citation type="submission" date="2018-06" db="EMBL/GenBank/DDBJ databases">
        <title>Genomic Encyclopedia of Archaeal and Bacterial Type Strains, Phase II (KMG-II): from individual species to whole genera.</title>
        <authorList>
            <person name="Goeker M."/>
        </authorList>
    </citation>
    <scope>NUCLEOTIDE SEQUENCE [LARGE SCALE GENOMIC DNA]</scope>
    <source>
        <strain evidence="2 3">DSM 29821</strain>
    </source>
</reference>
<dbReference type="InterPro" id="IPR025356">
    <property type="entry name" value="DUF4260"/>
</dbReference>
<feature type="transmembrane region" description="Helical" evidence="1">
    <location>
        <begin position="65"/>
        <end position="90"/>
    </location>
</feature>
<keyword evidence="1" id="KW-1133">Transmembrane helix</keyword>
<dbReference type="AlphaFoldDB" id="A0A327W296"/>
<dbReference type="RefSeq" id="WP_111593524.1">
    <property type="nucleotide sequence ID" value="NZ_QLMA01000006.1"/>
</dbReference>
<dbReference type="Pfam" id="PF14079">
    <property type="entry name" value="DUF4260"/>
    <property type="match status" value="1"/>
</dbReference>
<name>A0A327W296_9BACT</name>
<accession>A0A327W296</accession>
<dbReference type="Proteomes" id="UP000249819">
    <property type="component" value="Unassembled WGS sequence"/>
</dbReference>
<comment type="caution">
    <text evidence="2">The sequence shown here is derived from an EMBL/GenBank/DDBJ whole genome shotgun (WGS) entry which is preliminary data.</text>
</comment>
<dbReference type="EMBL" id="QLMA01000006">
    <property type="protein sequence ID" value="RAJ79048.1"/>
    <property type="molecule type" value="Genomic_DNA"/>
</dbReference>
<organism evidence="2 3">
    <name type="scientific">Chitinophaga dinghuensis</name>
    <dbReference type="NCBI Taxonomy" id="1539050"/>
    <lineage>
        <taxon>Bacteria</taxon>
        <taxon>Pseudomonadati</taxon>
        <taxon>Bacteroidota</taxon>
        <taxon>Chitinophagia</taxon>
        <taxon>Chitinophagales</taxon>
        <taxon>Chitinophagaceae</taxon>
        <taxon>Chitinophaga</taxon>
    </lineage>
</organism>
<evidence type="ECO:0000313" key="2">
    <source>
        <dbReference type="EMBL" id="RAJ79048.1"/>
    </source>
</evidence>
<dbReference type="OrthoDB" id="9813911at2"/>
<evidence type="ECO:0000256" key="1">
    <source>
        <dbReference type="SAM" id="Phobius"/>
    </source>
</evidence>
<keyword evidence="3" id="KW-1185">Reference proteome</keyword>
<keyword evidence="1" id="KW-0472">Membrane</keyword>